<organism evidence="4 5">
    <name type="scientific">Sphagnum jensenii</name>
    <dbReference type="NCBI Taxonomy" id="128206"/>
    <lineage>
        <taxon>Eukaryota</taxon>
        <taxon>Viridiplantae</taxon>
        <taxon>Streptophyta</taxon>
        <taxon>Embryophyta</taxon>
        <taxon>Bryophyta</taxon>
        <taxon>Sphagnophytina</taxon>
        <taxon>Sphagnopsida</taxon>
        <taxon>Sphagnales</taxon>
        <taxon>Sphagnaceae</taxon>
        <taxon>Sphagnum</taxon>
    </lineage>
</organism>
<evidence type="ECO:0000256" key="2">
    <source>
        <dbReference type="SAM" id="MobiDB-lite"/>
    </source>
</evidence>
<dbReference type="InterPro" id="IPR003613">
    <property type="entry name" value="Ubox_domain"/>
</dbReference>
<feature type="compositionally biased region" description="Polar residues" evidence="2">
    <location>
        <begin position="62"/>
        <end position="71"/>
    </location>
</feature>
<dbReference type="Gene3D" id="3.30.40.10">
    <property type="entry name" value="Zinc/RING finger domain, C3HC4 (zinc finger)"/>
    <property type="match status" value="1"/>
</dbReference>
<dbReference type="Pfam" id="PF04564">
    <property type="entry name" value="U-box"/>
    <property type="match status" value="1"/>
</dbReference>
<accession>A0ABP1C241</accession>
<dbReference type="PANTHER" id="PTHR23315:SF7">
    <property type="entry name" value="U-BOX DOMAIN-CONTAINING PROTEIN 4"/>
    <property type="match status" value="1"/>
</dbReference>
<evidence type="ECO:0000256" key="1">
    <source>
        <dbReference type="ARBA" id="ARBA00004906"/>
    </source>
</evidence>
<reference evidence="4" key="1">
    <citation type="submission" date="2024-03" db="EMBL/GenBank/DDBJ databases">
        <authorList>
            <consortium name="ELIXIR-Norway"/>
            <consortium name="Elixir Norway"/>
        </authorList>
    </citation>
    <scope>NUCLEOTIDE SEQUENCE</scope>
</reference>
<dbReference type="SUPFAM" id="SSF57850">
    <property type="entry name" value="RING/U-box"/>
    <property type="match status" value="1"/>
</dbReference>
<dbReference type="Proteomes" id="UP001497522">
    <property type="component" value="Chromosome 9"/>
</dbReference>
<dbReference type="EMBL" id="OZ023710">
    <property type="protein sequence ID" value="CAK9882943.1"/>
    <property type="molecule type" value="Genomic_DNA"/>
</dbReference>
<evidence type="ECO:0000313" key="4">
    <source>
        <dbReference type="EMBL" id="CAK9882943.1"/>
    </source>
</evidence>
<proteinExistence type="predicted"/>
<feature type="region of interest" description="Disordered" evidence="2">
    <location>
        <begin position="62"/>
        <end position="121"/>
    </location>
</feature>
<evidence type="ECO:0000313" key="5">
    <source>
        <dbReference type="Proteomes" id="UP001497522"/>
    </source>
</evidence>
<keyword evidence="5" id="KW-1185">Reference proteome</keyword>
<comment type="pathway">
    <text evidence="1">Protein modification; protein ubiquitination.</text>
</comment>
<name>A0ABP1C241_9BRYO</name>
<evidence type="ECO:0000259" key="3">
    <source>
        <dbReference type="PROSITE" id="PS51698"/>
    </source>
</evidence>
<protein>
    <recommendedName>
        <fullName evidence="3">U-box domain-containing protein</fullName>
    </recommendedName>
</protein>
<feature type="compositionally biased region" description="Polar residues" evidence="2">
    <location>
        <begin position="107"/>
        <end position="121"/>
    </location>
</feature>
<dbReference type="PROSITE" id="PS51698">
    <property type="entry name" value="U_BOX"/>
    <property type="match status" value="1"/>
</dbReference>
<dbReference type="InterPro" id="IPR013083">
    <property type="entry name" value="Znf_RING/FYVE/PHD"/>
</dbReference>
<gene>
    <name evidence="4" type="ORF">CSSPJE1EN2_LOCUS24194</name>
</gene>
<feature type="compositionally biased region" description="Basic and acidic residues" evidence="2">
    <location>
        <begin position="83"/>
        <end position="96"/>
    </location>
</feature>
<feature type="domain" description="U-box" evidence="3">
    <location>
        <begin position="1"/>
        <end position="49"/>
    </location>
</feature>
<sequence>MTKPISRSGLTKEITRCPKTFQTLSHKNLIPNYTVKALIANWCETNDVPPAVPVRLESVVSTQQQPLTSPGISKAEPDFNDESTTHELDLSSDRAKGSPRVLRNNFRKSSGSGEFERVTSSTLGENQCKPSQAATTAGAGSCAQLEGNMHQIPLRSDRDLAHLDFGPHQQTMSGSSVTSSIDDGNGATTANAGALLVDIIHCKWGTP</sequence>
<dbReference type="PANTHER" id="PTHR23315">
    <property type="entry name" value="U BOX DOMAIN-CONTAINING"/>
    <property type="match status" value="1"/>
</dbReference>